<dbReference type="Gene3D" id="1.10.10.10">
    <property type="entry name" value="Winged helix-like DNA-binding domain superfamily/Winged helix DNA-binding domain"/>
    <property type="match status" value="1"/>
</dbReference>
<dbReference type="Pfam" id="PF24035">
    <property type="entry name" value="DUF7344"/>
    <property type="match status" value="1"/>
</dbReference>
<evidence type="ECO:0000313" key="2">
    <source>
        <dbReference type="EMBL" id="MFC4823331.1"/>
    </source>
</evidence>
<dbReference type="InterPro" id="IPR055768">
    <property type="entry name" value="DUF7344"/>
</dbReference>
<dbReference type="Proteomes" id="UP001595945">
    <property type="component" value="Unassembled WGS sequence"/>
</dbReference>
<feature type="domain" description="DUF7344" evidence="1">
    <location>
        <begin position="31"/>
        <end position="111"/>
    </location>
</feature>
<keyword evidence="3" id="KW-1185">Reference proteome</keyword>
<proteinExistence type="predicted"/>
<dbReference type="AlphaFoldDB" id="A0ABD5PXV2"/>
<evidence type="ECO:0000259" key="1">
    <source>
        <dbReference type="Pfam" id="PF24035"/>
    </source>
</evidence>
<accession>A0ABD5PXV2</accession>
<reference evidence="2 3" key="1">
    <citation type="journal article" date="2019" name="Int. J. Syst. Evol. Microbiol.">
        <title>The Global Catalogue of Microorganisms (GCM) 10K type strain sequencing project: providing services to taxonomists for standard genome sequencing and annotation.</title>
        <authorList>
            <consortium name="The Broad Institute Genomics Platform"/>
            <consortium name="The Broad Institute Genome Sequencing Center for Infectious Disease"/>
            <person name="Wu L."/>
            <person name="Ma J."/>
        </authorList>
    </citation>
    <scope>NUCLEOTIDE SEQUENCE [LARGE SCALE GENOMIC DNA]</scope>
    <source>
        <strain evidence="2 3">XZYJ18</strain>
    </source>
</reference>
<dbReference type="GeneID" id="73045621"/>
<gene>
    <name evidence="2" type="ORF">ACFO9K_03545</name>
</gene>
<dbReference type="EMBL" id="JBHSHT010000001">
    <property type="protein sequence ID" value="MFC4823331.1"/>
    <property type="molecule type" value="Genomic_DNA"/>
</dbReference>
<protein>
    <recommendedName>
        <fullName evidence="1">DUF7344 domain-containing protein</fullName>
    </recommendedName>
</protein>
<organism evidence="2 3">
    <name type="scientific">Halorussus aquaticus</name>
    <dbReference type="NCBI Taxonomy" id="2953748"/>
    <lineage>
        <taxon>Archaea</taxon>
        <taxon>Methanobacteriati</taxon>
        <taxon>Methanobacteriota</taxon>
        <taxon>Stenosarchaea group</taxon>
        <taxon>Halobacteria</taxon>
        <taxon>Halobacteriales</taxon>
        <taxon>Haladaptataceae</taxon>
        <taxon>Halorussus</taxon>
    </lineage>
</organism>
<comment type="caution">
    <text evidence="2">The sequence shown here is derived from an EMBL/GenBank/DDBJ whole genome shotgun (WGS) entry which is preliminary data.</text>
</comment>
<dbReference type="RefSeq" id="WP_254267189.1">
    <property type="nucleotide sequence ID" value="NZ_CP100400.1"/>
</dbReference>
<evidence type="ECO:0000313" key="3">
    <source>
        <dbReference type="Proteomes" id="UP001595945"/>
    </source>
</evidence>
<name>A0ABD5PXV2_9EURY</name>
<dbReference type="InterPro" id="IPR036388">
    <property type="entry name" value="WH-like_DNA-bd_sf"/>
</dbReference>
<sequence>MILGAVTNRVTELFPFGGHAPVGDVTLDEAFQLLRNSRRRHVVEYVADMEQSEKASVGELSTYIASLEFEVEPDRVSAKQRKTVRSALHQTHLPKLADVGVIEYDQRKSEVTRSPDVDQLKTVIAAARDQFPVGDSP</sequence>